<proteinExistence type="predicted"/>
<evidence type="ECO:0000313" key="3">
    <source>
        <dbReference type="Proteomes" id="UP000003113"/>
    </source>
</evidence>
<dbReference type="OrthoDB" id="9793726at2"/>
<dbReference type="PANTHER" id="PTHR12526:SF625">
    <property type="entry name" value="PHOSPHATIDYLINOSITOL GLYCAN-CLASS A"/>
    <property type="match status" value="1"/>
</dbReference>
<protein>
    <submittedName>
        <fullName evidence="2">Group 1 glycosyl transferase</fullName>
    </submittedName>
</protein>
<reference evidence="2 3" key="1">
    <citation type="journal article" date="2012" name="J. Bacteriol.">
        <title>Genome sequence of the highly efficient arsenite-oxidizing bacterium Achromobacter arsenitoxydans SY8.</title>
        <authorList>
            <person name="Li X."/>
            <person name="Hu Y."/>
            <person name="Gong J."/>
            <person name="Lin Y."/>
            <person name="Johnstone L."/>
            <person name="Rensing C."/>
            <person name="Wang G."/>
        </authorList>
    </citation>
    <scope>NUCLEOTIDE SEQUENCE [LARGE SCALE GENOMIC DNA]</scope>
    <source>
        <strain evidence="2 3">SY8</strain>
    </source>
</reference>
<dbReference type="CDD" id="cd03801">
    <property type="entry name" value="GT4_PimA-like"/>
    <property type="match status" value="1"/>
</dbReference>
<dbReference type="EMBL" id="AGUF01000064">
    <property type="protein sequence ID" value="EHK64339.1"/>
    <property type="molecule type" value="Genomic_DNA"/>
</dbReference>
<keyword evidence="3" id="KW-1185">Reference proteome</keyword>
<organism evidence="2 3">
    <name type="scientific">Achromobacter arsenitoxydans SY8</name>
    <dbReference type="NCBI Taxonomy" id="477184"/>
    <lineage>
        <taxon>Bacteria</taxon>
        <taxon>Pseudomonadati</taxon>
        <taxon>Pseudomonadota</taxon>
        <taxon>Betaproteobacteria</taxon>
        <taxon>Burkholderiales</taxon>
        <taxon>Alcaligenaceae</taxon>
        <taxon>Achromobacter</taxon>
    </lineage>
</organism>
<dbReference type="Gene3D" id="3.40.50.2000">
    <property type="entry name" value="Glycogen Phosphorylase B"/>
    <property type="match status" value="2"/>
</dbReference>
<comment type="caution">
    <text evidence="2">The sequence shown here is derived from an EMBL/GenBank/DDBJ whole genome shotgun (WGS) entry which is preliminary data.</text>
</comment>
<dbReference type="Pfam" id="PF00534">
    <property type="entry name" value="Glycos_transf_1"/>
    <property type="match status" value="1"/>
</dbReference>
<evidence type="ECO:0000313" key="2">
    <source>
        <dbReference type="EMBL" id="EHK64339.1"/>
    </source>
</evidence>
<sequence>MKIGLVTTQFPTSSGYFDGGIAVFFSRAAELLVEAGHSVTVIVRQRSQYVPYSSDRFNIISVRKPVAKRSISGESPWAEVPHLHDLSVATYEACRSLYWAGRCEVFLATNNLAMSHDLVGDTSIPTVIRISSRTKVWSHENFSLDVRDAAIDQLELQCLSRAKFLIAPSERITKLLGEDGARVHVVRSPVPALLLEASHTERVEVGETIIVSSAREGSKGVHHAILAAKEYLSRYVNDSFLFAGGRQSLAPDGCPMSEYLEEHLSTFKERVIQLPLLRRDQFLKQLAAATIVLLPSQVDNLPNVLLEAMCLCKLVLITKNSSMDELIVDSQNGLVIESSEPAAILSTLVRARELVSSSRRGIEASAQATALEQCSPGLFIQRLMEQLKRATHTTC</sequence>
<dbReference type="AlphaFoldDB" id="H0FB74"/>
<name>H0FB74_9BURK</name>
<dbReference type="Proteomes" id="UP000003113">
    <property type="component" value="Unassembled WGS sequence"/>
</dbReference>
<dbReference type="STRING" id="477184.KYC_20154"/>
<dbReference type="RefSeq" id="WP_008165704.1">
    <property type="nucleotide sequence ID" value="NZ_AGUF01000064.1"/>
</dbReference>
<gene>
    <name evidence="2" type="ORF">KYC_20154</name>
</gene>
<keyword evidence="2" id="KW-0808">Transferase</keyword>
<feature type="domain" description="Glycosyl transferase family 1" evidence="1">
    <location>
        <begin position="207"/>
        <end position="345"/>
    </location>
</feature>
<dbReference type="PANTHER" id="PTHR12526">
    <property type="entry name" value="GLYCOSYLTRANSFERASE"/>
    <property type="match status" value="1"/>
</dbReference>
<dbReference type="InterPro" id="IPR001296">
    <property type="entry name" value="Glyco_trans_1"/>
</dbReference>
<dbReference type="GO" id="GO:0016757">
    <property type="term" value="F:glycosyltransferase activity"/>
    <property type="evidence" value="ECO:0007669"/>
    <property type="project" value="InterPro"/>
</dbReference>
<accession>H0FB74</accession>
<dbReference type="SUPFAM" id="SSF53756">
    <property type="entry name" value="UDP-Glycosyltransferase/glycogen phosphorylase"/>
    <property type="match status" value="1"/>
</dbReference>
<evidence type="ECO:0000259" key="1">
    <source>
        <dbReference type="Pfam" id="PF00534"/>
    </source>
</evidence>
<dbReference type="eggNOG" id="COG0438">
    <property type="taxonomic scope" value="Bacteria"/>
</dbReference>